<comment type="caution">
    <text evidence="6">Lacks conserved residue(s) required for the propagation of feature annotation.</text>
</comment>
<dbReference type="GO" id="GO:0006897">
    <property type="term" value="P:endocytosis"/>
    <property type="evidence" value="ECO:0007669"/>
    <property type="project" value="TreeGrafter"/>
</dbReference>
<comment type="similarity">
    <text evidence="6">Belongs to the TRAFAC class myosin-kinesin ATPase superfamily. Myosin family.</text>
</comment>
<name>A0A0D3IS20_EMIH1</name>
<evidence type="ECO:0000313" key="10">
    <source>
        <dbReference type="Proteomes" id="UP000013827"/>
    </source>
</evidence>
<keyword evidence="1" id="KW-0547">Nucleotide-binding</keyword>
<dbReference type="InterPro" id="IPR001609">
    <property type="entry name" value="Myosin_head_motor_dom-like"/>
</dbReference>
<proteinExistence type="inferred from homology"/>
<keyword evidence="4" id="KW-0505">Motor protein</keyword>
<accession>A0A0D3IS20</accession>
<dbReference type="GO" id="GO:0000146">
    <property type="term" value="F:microfilament motor activity"/>
    <property type="evidence" value="ECO:0007669"/>
    <property type="project" value="TreeGrafter"/>
</dbReference>
<keyword evidence="2" id="KW-0067">ATP-binding</keyword>
<dbReference type="Gene3D" id="3.40.850.10">
    <property type="entry name" value="Kinesin motor domain"/>
    <property type="match status" value="1"/>
</dbReference>
<dbReference type="SUPFAM" id="SSF52540">
    <property type="entry name" value="P-loop containing nucleoside triphosphate hydrolases"/>
    <property type="match status" value="1"/>
</dbReference>
<dbReference type="GO" id="GO:0007015">
    <property type="term" value="P:actin filament organization"/>
    <property type="evidence" value="ECO:0007669"/>
    <property type="project" value="TreeGrafter"/>
</dbReference>
<dbReference type="Gene3D" id="1.20.58.530">
    <property type="match status" value="1"/>
</dbReference>
<feature type="domain" description="TH1" evidence="8">
    <location>
        <begin position="243"/>
        <end position="432"/>
    </location>
</feature>
<evidence type="ECO:0000259" key="8">
    <source>
        <dbReference type="PROSITE" id="PS51757"/>
    </source>
</evidence>
<evidence type="ECO:0000313" key="9">
    <source>
        <dbReference type="EnsemblProtists" id="EOD14055"/>
    </source>
</evidence>
<evidence type="ECO:0000256" key="3">
    <source>
        <dbReference type="ARBA" id="ARBA00023123"/>
    </source>
</evidence>
<dbReference type="RefSeq" id="XP_005766484.1">
    <property type="nucleotide sequence ID" value="XM_005766427.1"/>
</dbReference>
<dbReference type="Proteomes" id="UP000013827">
    <property type="component" value="Unassembled WGS sequence"/>
</dbReference>
<reference evidence="10" key="1">
    <citation type="journal article" date="2013" name="Nature">
        <title>Pan genome of the phytoplankton Emiliania underpins its global distribution.</title>
        <authorList>
            <person name="Read B.A."/>
            <person name="Kegel J."/>
            <person name="Klute M.J."/>
            <person name="Kuo A."/>
            <person name="Lefebvre S.C."/>
            <person name="Maumus F."/>
            <person name="Mayer C."/>
            <person name="Miller J."/>
            <person name="Monier A."/>
            <person name="Salamov A."/>
            <person name="Young J."/>
            <person name="Aguilar M."/>
            <person name="Claverie J.M."/>
            <person name="Frickenhaus S."/>
            <person name="Gonzalez K."/>
            <person name="Herman E.K."/>
            <person name="Lin Y.C."/>
            <person name="Napier J."/>
            <person name="Ogata H."/>
            <person name="Sarno A.F."/>
            <person name="Shmutz J."/>
            <person name="Schroeder D."/>
            <person name="de Vargas C."/>
            <person name="Verret F."/>
            <person name="von Dassow P."/>
            <person name="Valentin K."/>
            <person name="Van de Peer Y."/>
            <person name="Wheeler G."/>
            <person name="Dacks J.B."/>
            <person name="Delwiche C.F."/>
            <person name="Dyhrman S.T."/>
            <person name="Glockner G."/>
            <person name="John U."/>
            <person name="Richards T."/>
            <person name="Worden A.Z."/>
            <person name="Zhang X."/>
            <person name="Grigoriev I.V."/>
            <person name="Allen A.E."/>
            <person name="Bidle K."/>
            <person name="Borodovsky M."/>
            <person name="Bowler C."/>
            <person name="Brownlee C."/>
            <person name="Cock J.M."/>
            <person name="Elias M."/>
            <person name="Gladyshev V.N."/>
            <person name="Groth M."/>
            <person name="Guda C."/>
            <person name="Hadaegh A."/>
            <person name="Iglesias-Rodriguez M.D."/>
            <person name="Jenkins J."/>
            <person name="Jones B.M."/>
            <person name="Lawson T."/>
            <person name="Leese F."/>
            <person name="Lindquist E."/>
            <person name="Lobanov A."/>
            <person name="Lomsadze A."/>
            <person name="Malik S.B."/>
            <person name="Marsh M.E."/>
            <person name="Mackinder L."/>
            <person name="Mock T."/>
            <person name="Mueller-Roeber B."/>
            <person name="Pagarete A."/>
            <person name="Parker M."/>
            <person name="Probert I."/>
            <person name="Quesneville H."/>
            <person name="Raines C."/>
            <person name="Rensing S.A."/>
            <person name="Riano-Pachon D.M."/>
            <person name="Richier S."/>
            <person name="Rokitta S."/>
            <person name="Shiraiwa Y."/>
            <person name="Soanes D.M."/>
            <person name="van der Giezen M."/>
            <person name="Wahlund T.M."/>
            <person name="Williams B."/>
            <person name="Wilson W."/>
            <person name="Wolfe G."/>
            <person name="Wurch L.L."/>
        </authorList>
    </citation>
    <scope>NUCLEOTIDE SEQUENCE</scope>
</reference>
<dbReference type="GeneID" id="17260196"/>
<dbReference type="InterPro" id="IPR027417">
    <property type="entry name" value="P-loop_NTPase"/>
</dbReference>
<dbReference type="GO" id="GO:0005886">
    <property type="term" value="C:plasma membrane"/>
    <property type="evidence" value="ECO:0007669"/>
    <property type="project" value="TreeGrafter"/>
</dbReference>
<dbReference type="KEGG" id="ehx:EMIHUDRAFT_212004"/>
<dbReference type="HOGENOM" id="CLU_607547_0_0_1"/>
<organism evidence="9 10">
    <name type="scientific">Emiliania huxleyi (strain CCMP1516)</name>
    <dbReference type="NCBI Taxonomy" id="280463"/>
    <lineage>
        <taxon>Eukaryota</taxon>
        <taxon>Haptista</taxon>
        <taxon>Haptophyta</taxon>
        <taxon>Prymnesiophyceae</taxon>
        <taxon>Isochrysidales</taxon>
        <taxon>Noelaerhabdaceae</taxon>
        <taxon>Emiliania</taxon>
    </lineage>
</organism>
<dbReference type="GO" id="GO:0016459">
    <property type="term" value="C:myosin complex"/>
    <property type="evidence" value="ECO:0007669"/>
    <property type="project" value="UniProtKB-KW"/>
</dbReference>
<dbReference type="Pfam" id="PF00063">
    <property type="entry name" value="Myosin_head"/>
    <property type="match status" value="1"/>
</dbReference>
<keyword evidence="5 6" id="KW-0009">Actin-binding</keyword>
<protein>
    <recommendedName>
        <fullName evidence="11">Myosin motor domain-containing protein</fullName>
    </recommendedName>
</protein>
<dbReference type="GO" id="GO:0005737">
    <property type="term" value="C:cytoplasm"/>
    <property type="evidence" value="ECO:0007669"/>
    <property type="project" value="TreeGrafter"/>
</dbReference>
<dbReference type="InterPro" id="IPR010926">
    <property type="entry name" value="Myosin_TH1"/>
</dbReference>
<keyword evidence="3 6" id="KW-0518">Myosin</keyword>
<dbReference type="PaxDb" id="2903-EOD14055"/>
<dbReference type="PROSITE" id="PS51757">
    <property type="entry name" value="TH1"/>
    <property type="match status" value="1"/>
</dbReference>
<dbReference type="eggNOG" id="KOG0162">
    <property type="taxonomic scope" value="Eukaryota"/>
</dbReference>
<evidence type="ECO:0008006" key="11">
    <source>
        <dbReference type="Google" id="ProtNLM"/>
    </source>
</evidence>
<dbReference type="AlphaFoldDB" id="A0A0D3IS20"/>
<dbReference type="Pfam" id="PF06017">
    <property type="entry name" value="Myosin_TH1"/>
    <property type="match status" value="1"/>
</dbReference>
<evidence type="ECO:0000256" key="6">
    <source>
        <dbReference type="PROSITE-ProRule" id="PRU00782"/>
    </source>
</evidence>
<dbReference type="PANTHER" id="PTHR13140">
    <property type="entry name" value="MYOSIN"/>
    <property type="match status" value="1"/>
</dbReference>
<keyword evidence="10" id="KW-1185">Reference proteome</keyword>
<evidence type="ECO:0000259" key="7">
    <source>
        <dbReference type="PROSITE" id="PS51456"/>
    </source>
</evidence>
<evidence type="ECO:0000256" key="2">
    <source>
        <dbReference type="ARBA" id="ARBA00022840"/>
    </source>
</evidence>
<dbReference type="EnsemblProtists" id="EOD14055">
    <property type="protein sequence ID" value="EOD14055"/>
    <property type="gene ID" value="EMIHUDRAFT_212004"/>
</dbReference>
<dbReference type="STRING" id="2903.R1DHR0"/>
<dbReference type="PROSITE" id="PS51456">
    <property type="entry name" value="MYOSIN_MOTOR"/>
    <property type="match status" value="1"/>
</dbReference>
<sequence length="451" mass="49102">MTHASAGYLSVWQPRYRIRQLPSCDLAQPLSTVAWSSPGPRRLLIEAARPVVRVPRRPVVAASIMNKDLAYRNQIEMLSESASPLIAELFPAATRGKASAKKIETAGAHFRKQMDALAATIGRCAEPHYIRCIKPNLKKRPADWDAQLVAHQVRYLGIVENVLSPADSCAAILAAAHIVKAGYELGKTKVFSRAPASVFTLEDRRSRALHDVARILQGAYRSFAARRYRIKLREKSMAVFEGLKRRRGSWRLPFLGDYLDAAEAPEVTRMLLKAGEARVYFADRITHVNRNGKAQERILLISDRSVYLLAPTKWRVNVRAAFDELEGISLSTFADGFMVVHVGGGAKGGGAALLLQVQRKAEVVTMLVQEAGASVVCSDTIEFRSKRAGMFETSATETRTITFVESAATAGSAALLDEKSAATGQMRVLVPPVLGSKAELQIGKGGAAPAA</sequence>
<dbReference type="PANTHER" id="PTHR13140:SF729">
    <property type="entry name" value="UNCONVENTIONAL MYOSIN-IE"/>
    <property type="match status" value="1"/>
</dbReference>
<reference evidence="9" key="2">
    <citation type="submission" date="2024-10" db="UniProtKB">
        <authorList>
            <consortium name="EnsemblProtists"/>
        </authorList>
    </citation>
    <scope>IDENTIFICATION</scope>
</reference>
<dbReference type="InterPro" id="IPR036961">
    <property type="entry name" value="Kinesin_motor_dom_sf"/>
</dbReference>
<dbReference type="GO" id="GO:0005524">
    <property type="term" value="F:ATP binding"/>
    <property type="evidence" value="ECO:0007669"/>
    <property type="project" value="UniProtKB-KW"/>
</dbReference>
<dbReference type="Gene3D" id="1.20.120.720">
    <property type="entry name" value="Myosin VI head, motor domain, U50 subdomain"/>
    <property type="match status" value="1"/>
</dbReference>
<evidence type="ECO:0000256" key="1">
    <source>
        <dbReference type="ARBA" id="ARBA00022741"/>
    </source>
</evidence>
<evidence type="ECO:0000256" key="4">
    <source>
        <dbReference type="ARBA" id="ARBA00023175"/>
    </source>
</evidence>
<feature type="domain" description="Myosin motor" evidence="7">
    <location>
        <begin position="66"/>
        <end position="162"/>
    </location>
</feature>
<dbReference type="GO" id="GO:0051015">
    <property type="term" value="F:actin filament binding"/>
    <property type="evidence" value="ECO:0007669"/>
    <property type="project" value="TreeGrafter"/>
</dbReference>
<evidence type="ECO:0000256" key="5">
    <source>
        <dbReference type="ARBA" id="ARBA00023203"/>
    </source>
</evidence>